<evidence type="ECO:0000313" key="2">
    <source>
        <dbReference type="EMBL" id="MEB3100934.1"/>
    </source>
</evidence>
<gene>
    <name evidence="2" type="ORF">VF724_04585</name>
</gene>
<keyword evidence="1" id="KW-0472">Membrane</keyword>
<reference evidence="2" key="1">
    <citation type="submission" date="2023-12" db="EMBL/GenBank/DDBJ databases">
        <title>Fervidustalea candida gen. nov., sp. nov., a novel member of the family Paenibacillaceae isolated from a geothermal area.</title>
        <authorList>
            <person name="Li W.-J."/>
            <person name="Jiao J.-Y."/>
            <person name="Chen Y."/>
        </authorList>
    </citation>
    <scope>NUCLEOTIDE SEQUENCE</scope>
    <source>
        <strain evidence="2">SYSU GA230002</strain>
    </source>
</reference>
<accession>A0ABU5ZEM2</accession>
<keyword evidence="3" id="KW-1185">Reference proteome</keyword>
<dbReference type="EMBL" id="JAYJLD010000004">
    <property type="protein sequence ID" value="MEB3100934.1"/>
    <property type="molecule type" value="Genomic_DNA"/>
</dbReference>
<dbReference type="Proteomes" id="UP001310386">
    <property type="component" value="Unassembled WGS sequence"/>
</dbReference>
<feature type="transmembrane region" description="Helical" evidence="1">
    <location>
        <begin position="99"/>
        <end position="120"/>
    </location>
</feature>
<evidence type="ECO:0000313" key="3">
    <source>
        <dbReference type="Proteomes" id="UP001310386"/>
    </source>
</evidence>
<name>A0ABU5ZEM2_9BACL</name>
<organism evidence="2 3">
    <name type="scientific">Ferviditalea candida</name>
    <dbReference type="NCBI Taxonomy" id="3108399"/>
    <lineage>
        <taxon>Bacteria</taxon>
        <taxon>Bacillati</taxon>
        <taxon>Bacillota</taxon>
        <taxon>Bacilli</taxon>
        <taxon>Bacillales</taxon>
        <taxon>Paenibacillaceae</taxon>
        <taxon>Ferviditalea</taxon>
    </lineage>
</organism>
<proteinExistence type="predicted"/>
<feature type="transmembrane region" description="Helical" evidence="1">
    <location>
        <begin position="68"/>
        <end position="92"/>
    </location>
</feature>
<feature type="transmembrane region" description="Helical" evidence="1">
    <location>
        <begin position="12"/>
        <end position="32"/>
    </location>
</feature>
<keyword evidence="1" id="KW-0812">Transmembrane</keyword>
<protein>
    <submittedName>
        <fullName evidence="2">Uncharacterized protein</fullName>
    </submittedName>
</protein>
<comment type="caution">
    <text evidence="2">The sequence shown here is derived from an EMBL/GenBank/DDBJ whole genome shotgun (WGS) entry which is preliminary data.</text>
</comment>
<keyword evidence="1" id="KW-1133">Transmembrane helix</keyword>
<evidence type="ECO:0000256" key="1">
    <source>
        <dbReference type="SAM" id="Phobius"/>
    </source>
</evidence>
<sequence length="125" mass="14521">MHIIKKYKLENSNYMAIFIMFFILGIIYYRVISGGLWLKWDMYGAAFPLSVGVSDALKHGSLPLWEPFVARGIPIANLLGFPTWSPFTIFFWISRIFTVYNSITIFSNNFTCFIVCLFSFEELSF</sequence>